<dbReference type="PANTHER" id="PTHR47386">
    <property type="entry name" value="TUMOR NECROSIS FACTOR RECEPTOR SUPERFAMILY MEMBER 1B"/>
    <property type="match status" value="1"/>
</dbReference>
<evidence type="ECO:0000256" key="5">
    <source>
        <dbReference type="PROSITE-ProRule" id="PRU00206"/>
    </source>
</evidence>
<feature type="region of interest" description="Disordered" evidence="6">
    <location>
        <begin position="378"/>
        <end position="399"/>
    </location>
</feature>
<dbReference type="SMART" id="SM00208">
    <property type="entry name" value="TNFR"/>
    <property type="match status" value="4"/>
</dbReference>
<dbReference type="PROSITE" id="PS00652">
    <property type="entry name" value="TNFR_NGFR_1"/>
    <property type="match status" value="2"/>
</dbReference>
<keyword evidence="7" id="KW-1133">Transmembrane helix</keyword>
<dbReference type="Proteomes" id="UP000264820">
    <property type="component" value="Unplaced"/>
</dbReference>
<reference evidence="9" key="2">
    <citation type="submission" date="2025-09" db="UniProtKB">
        <authorList>
            <consortium name="Ensembl"/>
        </authorList>
    </citation>
    <scope>IDENTIFICATION</scope>
</reference>
<proteinExistence type="predicted"/>
<dbReference type="Pfam" id="PF00020">
    <property type="entry name" value="TNFR_c6"/>
    <property type="match status" value="2"/>
</dbReference>
<dbReference type="PROSITE" id="PS50050">
    <property type="entry name" value="TNFR_NGFR_2"/>
    <property type="match status" value="4"/>
</dbReference>
<dbReference type="InterPro" id="IPR051670">
    <property type="entry name" value="TNF_chemokine_rcpt-like"/>
</dbReference>
<feature type="domain" description="TNFR-Cys" evidence="8">
    <location>
        <begin position="112"/>
        <end position="156"/>
    </location>
</feature>
<evidence type="ECO:0000256" key="3">
    <source>
        <dbReference type="ARBA" id="ARBA00023157"/>
    </source>
</evidence>
<feature type="region of interest" description="Disordered" evidence="6">
    <location>
        <begin position="436"/>
        <end position="477"/>
    </location>
</feature>
<dbReference type="GeneID" id="109529183"/>
<feature type="compositionally biased region" description="Polar residues" evidence="6">
    <location>
        <begin position="246"/>
        <end position="255"/>
    </location>
</feature>
<dbReference type="RefSeq" id="XP_019747975.1">
    <property type="nucleotide sequence ID" value="XM_019892416.1"/>
</dbReference>
<feature type="disulfide bond" evidence="5">
    <location>
        <begin position="73"/>
        <end position="88"/>
    </location>
</feature>
<feature type="disulfide bond" evidence="5">
    <location>
        <begin position="113"/>
        <end position="128"/>
    </location>
</feature>
<dbReference type="GO" id="GO:0150079">
    <property type="term" value="P:negative regulation of neuroinflammatory response"/>
    <property type="evidence" value="ECO:0007669"/>
    <property type="project" value="TreeGrafter"/>
</dbReference>
<dbReference type="GeneTree" id="ENSGT00940000166932"/>
<keyword evidence="7" id="KW-0812">Transmembrane</keyword>
<dbReference type="PANTHER" id="PTHR47386:SF1">
    <property type="entry name" value="TUMOR NECROSIS FACTOR RECEPTOR SUPERFAMILY MEMBER 1B"/>
    <property type="match status" value="1"/>
</dbReference>
<evidence type="ECO:0000256" key="7">
    <source>
        <dbReference type="SAM" id="Phobius"/>
    </source>
</evidence>
<keyword evidence="2" id="KW-0677">Repeat</keyword>
<feature type="repeat" description="TNFR-Cys" evidence="5">
    <location>
        <begin position="112"/>
        <end position="156"/>
    </location>
</feature>
<dbReference type="GO" id="GO:0005031">
    <property type="term" value="F:tumor necrosis factor receptor activity"/>
    <property type="evidence" value="ECO:0007669"/>
    <property type="project" value="TreeGrafter"/>
</dbReference>
<reference evidence="9" key="1">
    <citation type="submission" date="2025-08" db="UniProtKB">
        <authorList>
            <consortium name="Ensembl"/>
        </authorList>
    </citation>
    <scope>IDENTIFICATION</scope>
</reference>
<feature type="disulfide bond" evidence="5">
    <location>
        <begin position="201"/>
        <end position="216"/>
    </location>
</feature>
<dbReference type="GO" id="GO:0042129">
    <property type="term" value="P:regulation of T cell proliferation"/>
    <property type="evidence" value="ECO:0007669"/>
    <property type="project" value="TreeGrafter"/>
</dbReference>
<dbReference type="GO" id="GO:0043120">
    <property type="term" value="F:tumor necrosis factor binding"/>
    <property type="evidence" value="ECO:0007669"/>
    <property type="project" value="TreeGrafter"/>
</dbReference>
<evidence type="ECO:0000313" key="9">
    <source>
        <dbReference type="Ensembl" id="ENSHCOP00000016623.1"/>
    </source>
</evidence>
<feature type="disulfide bond" evidence="5">
    <location>
        <begin position="156"/>
        <end position="171"/>
    </location>
</feature>
<feature type="repeat" description="TNFR-Cys" evidence="5">
    <location>
        <begin position="72"/>
        <end position="110"/>
    </location>
</feature>
<evidence type="ECO:0000256" key="1">
    <source>
        <dbReference type="ARBA" id="ARBA00022729"/>
    </source>
</evidence>
<dbReference type="CTD" id="7133"/>
<feature type="region of interest" description="Disordered" evidence="6">
    <location>
        <begin position="239"/>
        <end position="268"/>
    </location>
</feature>
<feature type="transmembrane region" description="Helical" evidence="7">
    <location>
        <begin position="297"/>
        <end position="322"/>
    </location>
</feature>
<evidence type="ECO:0000256" key="2">
    <source>
        <dbReference type="ARBA" id="ARBA00022737"/>
    </source>
</evidence>
<dbReference type="OMA" id="AQNCFSC"/>
<name>A0A3Q2YGP3_HIPCM</name>
<protein>
    <submittedName>
        <fullName evidence="9">Tumor necrosis factor receptor superfamily, member 1B</fullName>
    </submittedName>
</protein>
<dbReference type="OrthoDB" id="8633482at2759"/>
<keyword evidence="10" id="KW-1185">Reference proteome</keyword>
<keyword evidence="7" id="KW-0472">Membrane</keyword>
<evidence type="ECO:0000259" key="8">
    <source>
        <dbReference type="PROSITE" id="PS50050"/>
    </source>
</evidence>
<keyword evidence="1" id="KW-0732">Signal</keyword>
<feature type="repeat" description="TNFR-Cys" evidence="5">
    <location>
        <begin position="200"/>
        <end position="239"/>
    </location>
</feature>
<dbReference type="SUPFAM" id="SSF57586">
    <property type="entry name" value="TNF receptor-like"/>
    <property type="match status" value="2"/>
</dbReference>
<feature type="compositionally biased region" description="Low complexity" evidence="6">
    <location>
        <begin position="256"/>
        <end position="268"/>
    </location>
</feature>
<dbReference type="Ensembl" id="ENSHCOT00000024797.1">
    <property type="protein sequence ID" value="ENSHCOP00000016623.1"/>
    <property type="gene ID" value="ENSHCOG00000020372.1"/>
</dbReference>
<feature type="disulfide bond" evidence="5">
    <location>
        <begin position="92"/>
        <end position="110"/>
    </location>
</feature>
<feature type="domain" description="TNFR-Cys" evidence="8">
    <location>
        <begin position="155"/>
        <end position="198"/>
    </location>
</feature>
<evidence type="ECO:0000313" key="10">
    <source>
        <dbReference type="Proteomes" id="UP000264820"/>
    </source>
</evidence>
<accession>A0A3Q2YGP3</accession>
<feature type="domain" description="TNFR-Cys" evidence="8">
    <location>
        <begin position="72"/>
        <end position="110"/>
    </location>
</feature>
<dbReference type="GO" id="GO:0008630">
    <property type="term" value="P:intrinsic apoptotic signaling pathway in response to DNA damage"/>
    <property type="evidence" value="ECO:0007669"/>
    <property type="project" value="TreeGrafter"/>
</dbReference>
<dbReference type="Gene3D" id="2.10.50.10">
    <property type="entry name" value="Tumor Necrosis Factor Receptor, subunit A, domain 2"/>
    <property type="match status" value="3"/>
</dbReference>
<feature type="disulfide bond" evidence="5">
    <location>
        <begin position="180"/>
        <end position="198"/>
    </location>
</feature>
<dbReference type="AlphaFoldDB" id="A0A3Q2YGP3"/>
<feature type="disulfide bond" evidence="5">
    <location>
        <begin position="89"/>
        <end position="102"/>
    </location>
</feature>
<evidence type="ECO:0000256" key="4">
    <source>
        <dbReference type="ARBA" id="ARBA00023180"/>
    </source>
</evidence>
<feature type="domain" description="TNFR-Cys" evidence="8">
    <location>
        <begin position="200"/>
        <end position="239"/>
    </location>
</feature>
<dbReference type="GO" id="GO:0097191">
    <property type="term" value="P:extrinsic apoptotic signaling pathway"/>
    <property type="evidence" value="ECO:0007669"/>
    <property type="project" value="TreeGrafter"/>
</dbReference>
<feature type="repeat" description="TNFR-Cys" evidence="5">
    <location>
        <begin position="155"/>
        <end position="198"/>
    </location>
</feature>
<organism evidence="9 10">
    <name type="scientific">Hippocampus comes</name>
    <name type="common">Tiger tail seahorse</name>
    <dbReference type="NCBI Taxonomy" id="109280"/>
    <lineage>
        <taxon>Eukaryota</taxon>
        <taxon>Metazoa</taxon>
        <taxon>Chordata</taxon>
        <taxon>Craniata</taxon>
        <taxon>Vertebrata</taxon>
        <taxon>Euteleostomi</taxon>
        <taxon>Actinopterygii</taxon>
        <taxon>Neopterygii</taxon>
        <taxon>Teleostei</taxon>
        <taxon>Neoteleostei</taxon>
        <taxon>Acanthomorphata</taxon>
        <taxon>Syngnathiaria</taxon>
        <taxon>Syngnathiformes</taxon>
        <taxon>Syngnathoidei</taxon>
        <taxon>Syngnathidae</taxon>
        <taxon>Hippocampus</taxon>
    </lineage>
</organism>
<feature type="compositionally biased region" description="Polar residues" evidence="6">
    <location>
        <begin position="386"/>
        <end position="395"/>
    </location>
</feature>
<sequence>MRAAACEWQPDSISFLQSITSRNPQTFLHHFANPRTFRRDAMKDALVLLVILLDVHAFKVLSLPYHADSHKNCNNPDREYLLESLGLCCKKCPPGCRLKRECSGTSESVCEPCEREQYMENWNYAPNCFPCAKCKTHKGLQFAIACSPTIMSKCACRPGMYCIMESDEQHCTTCQPHTSCRAGYGVSVLGTAHSNVKCKRCPEGTFSNTSSATEPCRHHTSCHGRRVLRAGTTTSDTVCEPGPLPLTQTSGHRNQTTTTSPPSVVSGGTVDPFFGPATLEVSLSSSLTQKTGVDGELVAAVSGIVATVTFFIIVAIVLLVLYKTTWTKGTANCRPKDTANESHESGNEVETLRLSFAANSPGEQSSLLQCTELSCDSGHGGDDNDASSSHSSQESVGALHSTLALRQPQQSPSGSNVHLCPASAGPHVNVNITFNIGDRGSPSTPGDSVLRLGQEEESFSIPKQEAEKELPEQESME</sequence>
<dbReference type="GO" id="GO:0051044">
    <property type="term" value="P:positive regulation of membrane protein ectodomain proteolysis"/>
    <property type="evidence" value="ECO:0007669"/>
    <property type="project" value="TreeGrafter"/>
</dbReference>
<dbReference type="GO" id="GO:0031643">
    <property type="term" value="P:positive regulation of myelination"/>
    <property type="evidence" value="ECO:0007669"/>
    <property type="project" value="TreeGrafter"/>
</dbReference>
<dbReference type="InterPro" id="IPR001368">
    <property type="entry name" value="TNFR/NGFR_Cys_rich_reg"/>
</dbReference>
<dbReference type="GO" id="GO:0002724">
    <property type="term" value="P:regulation of T cell cytokine production"/>
    <property type="evidence" value="ECO:0007669"/>
    <property type="project" value="TreeGrafter"/>
</dbReference>
<keyword evidence="4" id="KW-0325">Glycoprotein</keyword>
<keyword evidence="3 5" id="KW-1015">Disulfide bond</keyword>
<comment type="caution">
    <text evidence="5">Lacks conserved residue(s) required for the propagation of feature annotation.</text>
</comment>
<dbReference type="STRING" id="109280.ENSHCOP00000016623"/>
<dbReference type="GO" id="GO:0048714">
    <property type="term" value="P:positive regulation of oligodendrocyte differentiation"/>
    <property type="evidence" value="ECO:0007669"/>
    <property type="project" value="TreeGrafter"/>
</dbReference>
<evidence type="ECO:0000256" key="6">
    <source>
        <dbReference type="SAM" id="MobiDB-lite"/>
    </source>
</evidence>